<dbReference type="EMBL" id="CP015351">
    <property type="protein sequence ID" value="ANS51642.1"/>
    <property type="molecule type" value="Genomic_DNA"/>
</dbReference>
<sequence length="99" mass="11697">MVVFKLCNRTKESIEAILTDGGYTGEKFQQAIQKLLNAEVQVAKRSELHQFQVIPKRWIVERSFAWLQKYRRLFKNVERKLETSKQMVVLGFLAVLIKR</sequence>
<dbReference type="InterPro" id="IPR025668">
    <property type="entry name" value="Tnp_DDE_dom"/>
</dbReference>
<evidence type="ECO:0000313" key="3">
    <source>
        <dbReference type="EMBL" id="ANS52052.1"/>
    </source>
</evidence>
<keyword evidence="2" id="KW-0614">Plasmid</keyword>
<feature type="domain" description="Transposase DDE" evidence="1">
    <location>
        <begin position="18"/>
        <end position="96"/>
    </location>
</feature>
<proteinExistence type="predicted"/>
<evidence type="ECO:0000313" key="2">
    <source>
        <dbReference type="EMBL" id="ANS51642.1"/>
    </source>
</evidence>
<geneLocation type="plasmid" evidence="3 4">
    <name>p120510</name>
</geneLocation>
<dbReference type="Pfam" id="PF13586">
    <property type="entry name" value="DDE_Tnp_1_2"/>
    <property type="match status" value="1"/>
</dbReference>
<reference evidence="2 4" key="1">
    <citation type="submission" date="2016-04" db="EMBL/GenBank/DDBJ databases">
        <title>High quality genome of the nematocidal Bacillus thuringiensis MYBT18246.</title>
        <authorList>
            <person name="Hollensteiner J."/>
            <person name="Poehlein A."/>
            <person name="Sproeer C."/>
            <person name="Bunk B."/>
            <person name="Rosenstiel P."/>
            <person name="Schulenburg H."/>
            <person name="Liesegang H."/>
        </authorList>
    </citation>
    <scope>NUCLEOTIDE SEQUENCE [LARGE SCALE GENOMIC DNA]</scope>
    <source>
        <strain evidence="2 4">MYBT18246</strain>
        <plasmid evidence="3 4">p120510</plasmid>
        <plasmid evidence="2 4">p150790</plasmid>
    </source>
</reference>
<dbReference type="AlphaFoldDB" id="A0A9W3SIA4"/>
<dbReference type="Proteomes" id="UP000092743">
    <property type="component" value="Plasmid p120510"/>
</dbReference>
<dbReference type="Proteomes" id="UP000092743">
    <property type="component" value="Plasmid p150790"/>
</dbReference>
<protein>
    <recommendedName>
        <fullName evidence="1">Transposase DDE domain-containing protein</fullName>
    </recommendedName>
</protein>
<accession>A0A9W3SIA4</accession>
<dbReference type="PANTHER" id="PTHR30007:SF0">
    <property type="entry name" value="TRANSPOSASE"/>
    <property type="match status" value="1"/>
</dbReference>
<name>A0A9W3SIA4_BACTU</name>
<organism evidence="2 4">
    <name type="scientific">Bacillus thuringiensis</name>
    <dbReference type="NCBI Taxonomy" id="1428"/>
    <lineage>
        <taxon>Bacteria</taxon>
        <taxon>Bacillati</taxon>
        <taxon>Bacillota</taxon>
        <taxon>Bacilli</taxon>
        <taxon>Bacillales</taxon>
        <taxon>Bacillaceae</taxon>
        <taxon>Bacillus</taxon>
        <taxon>Bacillus cereus group</taxon>
    </lineage>
</organism>
<evidence type="ECO:0000313" key="4">
    <source>
        <dbReference type="Proteomes" id="UP000092743"/>
    </source>
</evidence>
<evidence type="ECO:0000259" key="1">
    <source>
        <dbReference type="Pfam" id="PF13586"/>
    </source>
</evidence>
<dbReference type="PANTHER" id="PTHR30007">
    <property type="entry name" value="PHP DOMAIN PROTEIN"/>
    <property type="match status" value="1"/>
</dbReference>
<geneLocation type="plasmid" evidence="2 4">
    <name>p150790</name>
</geneLocation>
<gene>
    <name evidence="2" type="ORF">BT246_63500</name>
    <name evidence="3" type="ORF">BT246_67600</name>
</gene>
<dbReference type="EMBL" id="CP015353">
    <property type="protein sequence ID" value="ANS52052.1"/>
    <property type="molecule type" value="Genomic_DNA"/>
</dbReference>